<reference evidence="2 3" key="1">
    <citation type="submission" date="2020-08" db="EMBL/GenBank/DDBJ databases">
        <title>The Agave Microbiome: Exploring the role of microbial communities in plant adaptations to desert environments.</title>
        <authorList>
            <person name="Partida-Martinez L.P."/>
        </authorList>
    </citation>
    <scope>NUCLEOTIDE SEQUENCE [LARGE SCALE GENOMIC DNA]</scope>
    <source>
        <strain evidence="2 3">RAS26</strain>
    </source>
</reference>
<dbReference type="AlphaFoldDB" id="A0A7W4UGM2"/>
<proteinExistence type="predicted"/>
<reference evidence="2 3" key="2">
    <citation type="submission" date="2020-08" db="EMBL/GenBank/DDBJ databases">
        <authorList>
            <person name="Partida-Martinez L."/>
            <person name="Huntemann M."/>
            <person name="Clum A."/>
            <person name="Wang J."/>
            <person name="Palaniappan K."/>
            <person name="Ritter S."/>
            <person name="Chen I.-M."/>
            <person name="Stamatis D."/>
            <person name="Reddy T."/>
            <person name="O'Malley R."/>
            <person name="Daum C."/>
            <person name="Shapiro N."/>
            <person name="Ivanova N."/>
            <person name="Kyrpides N."/>
            <person name="Woyke T."/>
        </authorList>
    </citation>
    <scope>NUCLEOTIDE SEQUENCE [LARGE SCALE GENOMIC DNA]</scope>
    <source>
        <strain evidence="2 3">RAS26</strain>
    </source>
</reference>
<dbReference type="RefSeq" id="WP_183296274.1">
    <property type="nucleotide sequence ID" value="NZ_JACHVX010000003.1"/>
</dbReference>
<evidence type="ECO:0000256" key="1">
    <source>
        <dbReference type="SAM" id="MobiDB-lite"/>
    </source>
</evidence>
<feature type="region of interest" description="Disordered" evidence="1">
    <location>
        <begin position="156"/>
        <end position="205"/>
    </location>
</feature>
<organism evidence="2 3">
    <name type="scientific">Cellulomonas cellasea</name>
    <dbReference type="NCBI Taxonomy" id="43670"/>
    <lineage>
        <taxon>Bacteria</taxon>
        <taxon>Bacillati</taxon>
        <taxon>Actinomycetota</taxon>
        <taxon>Actinomycetes</taxon>
        <taxon>Micrococcales</taxon>
        <taxon>Cellulomonadaceae</taxon>
        <taxon>Cellulomonas</taxon>
    </lineage>
</organism>
<gene>
    <name evidence="2" type="ORF">FHR80_002359</name>
</gene>
<protein>
    <submittedName>
        <fullName evidence="2">Uncharacterized protein</fullName>
    </submittedName>
</protein>
<comment type="caution">
    <text evidence="2">The sequence shown here is derived from an EMBL/GenBank/DDBJ whole genome shotgun (WGS) entry which is preliminary data.</text>
</comment>
<dbReference type="Proteomes" id="UP000518206">
    <property type="component" value="Unassembled WGS sequence"/>
</dbReference>
<evidence type="ECO:0000313" key="2">
    <source>
        <dbReference type="EMBL" id="MBB2923434.1"/>
    </source>
</evidence>
<dbReference type="EMBL" id="JACHVX010000003">
    <property type="protein sequence ID" value="MBB2923434.1"/>
    <property type="molecule type" value="Genomic_DNA"/>
</dbReference>
<evidence type="ECO:0000313" key="3">
    <source>
        <dbReference type="Proteomes" id="UP000518206"/>
    </source>
</evidence>
<name>A0A7W4UGM2_9CELL</name>
<accession>A0A7W4UGM2</accession>
<feature type="compositionally biased region" description="Basic and acidic residues" evidence="1">
    <location>
        <begin position="156"/>
        <end position="166"/>
    </location>
</feature>
<sequence length="349" mass="37328">MTGTGASTAEYDAFGPWIDEVRSPQDVPRLFRAHPLDLDAARLVLKVPRNISRRDATADMDLYDHLVVLADDELTVLTRLDALLDAGEPPASVYDQALGYRTWSSRPGDVVALRDVTSMLDARLDLLTQDGRALTVRYNGSAAEGVQRLVDAVRATHDGRSRHDGSTSDGAGRAPVALTKPAADARPTAYGPASSTSARPADPPLAPSALGLDDVGLVNAYRELARRLPDLRLLALHPRRRVRPAASDAVAQVLHAVSPATLHGAVVGQDERWLEVLGRRAWLTRGRAPDHSRSRLTVARSAIRDVRAAPHPVYGGVTQVTLTLVLGGPGVELAVPTGSDAERVLLAAR</sequence>